<feature type="non-terminal residue" evidence="1">
    <location>
        <position position="77"/>
    </location>
</feature>
<evidence type="ECO:0000313" key="1">
    <source>
        <dbReference type="EMBL" id="TWW10010.1"/>
    </source>
</evidence>
<dbReference type="AlphaFoldDB" id="A0A5C6M5F3"/>
<sequence length="77" mass="7831">MLHPDPGKNPPLKTEFSKLGAQVEGVGPGSKQKTARIAPGRLCQLVFSAGSATTGSVQPAQAAAAELSEDVVQQFAG</sequence>
<accession>A0A5C6M5F3</accession>
<protein>
    <submittedName>
        <fullName evidence="1">Uncharacterized protein</fullName>
    </submittedName>
</protein>
<keyword evidence="2" id="KW-1185">Reference proteome</keyword>
<reference evidence="1 2" key="2">
    <citation type="submission" date="2019-08" db="EMBL/GenBank/DDBJ databases">
        <authorList>
            <person name="Henke P."/>
        </authorList>
    </citation>
    <scope>NUCLEOTIDE SEQUENCE [LARGE SCALE GENOMIC DNA]</scope>
    <source>
        <strain evidence="1">Phe10_nw2017</strain>
    </source>
</reference>
<name>A0A5C6M5F3_9PLAN</name>
<dbReference type="EMBL" id="SRHE01000127">
    <property type="protein sequence ID" value="TWW10010.1"/>
    <property type="molecule type" value="Genomic_DNA"/>
</dbReference>
<comment type="caution">
    <text evidence="1">The sequence shown here is derived from an EMBL/GenBank/DDBJ whole genome shotgun (WGS) entry which is preliminary data.</text>
</comment>
<organism evidence="1 2">
    <name type="scientific">Planctomyces bekefii</name>
    <dbReference type="NCBI Taxonomy" id="1653850"/>
    <lineage>
        <taxon>Bacteria</taxon>
        <taxon>Pseudomonadati</taxon>
        <taxon>Planctomycetota</taxon>
        <taxon>Planctomycetia</taxon>
        <taxon>Planctomycetales</taxon>
        <taxon>Planctomycetaceae</taxon>
        <taxon>Planctomyces</taxon>
    </lineage>
</organism>
<gene>
    <name evidence="1" type="ORF">E3A20_08600</name>
</gene>
<reference evidence="1 2" key="1">
    <citation type="submission" date="2019-08" db="EMBL/GenBank/DDBJ databases">
        <title>100 year-old enigma solved: identification of Planctomyces bekefii, the type genus and species of the phylum Planctomycetes.</title>
        <authorList>
            <person name="Svetlana D.N."/>
            <person name="Overmann J."/>
        </authorList>
    </citation>
    <scope>NUCLEOTIDE SEQUENCE [LARGE SCALE GENOMIC DNA]</scope>
    <source>
        <strain evidence="1">Phe10_nw2017</strain>
    </source>
</reference>
<proteinExistence type="predicted"/>
<evidence type="ECO:0000313" key="2">
    <source>
        <dbReference type="Proteomes" id="UP000321083"/>
    </source>
</evidence>
<dbReference type="Proteomes" id="UP000321083">
    <property type="component" value="Unassembled WGS sequence"/>
</dbReference>